<name>A0A8S5UR11_9CAUD</name>
<accession>A0A8S5UR11</accession>
<reference evidence="2" key="1">
    <citation type="journal article" date="2021" name="Proc. Natl. Acad. Sci. U.S.A.">
        <title>A Catalog of Tens of Thousands of Viruses from Human Metagenomes Reveals Hidden Associations with Chronic Diseases.</title>
        <authorList>
            <person name="Tisza M.J."/>
            <person name="Buck C.B."/>
        </authorList>
    </citation>
    <scope>NUCLEOTIDE SEQUENCE</scope>
    <source>
        <strain evidence="2">CtQyH19</strain>
    </source>
</reference>
<evidence type="ECO:0000313" key="2">
    <source>
        <dbReference type="EMBL" id="DAF96850.1"/>
    </source>
</evidence>
<feature type="transmembrane region" description="Helical" evidence="1">
    <location>
        <begin position="95"/>
        <end position="113"/>
    </location>
</feature>
<organism evidence="2">
    <name type="scientific">Podoviridae sp. ctQyH19</name>
    <dbReference type="NCBI Taxonomy" id="2825249"/>
    <lineage>
        <taxon>Viruses</taxon>
        <taxon>Duplodnaviria</taxon>
        <taxon>Heunggongvirae</taxon>
        <taxon>Uroviricota</taxon>
        <taxon>Caudoviricetes</taxon>
    </lineage>
</organism>
<keyword evidence="1" id="KW-0812">Transmembrane</keyword>
<feature type="transmembrane region" description="Helical" evidence="1">
    <location>
        <begin position="64"/>
        <end position="83"/>
    </location>
</feature>
<keyword evidence="1" id="KW-1133">Transmembrane helix</keyword>
<evidence type="ECO:0000256" key="1">
    <source>
        <dbReference type="SAM" id="Phobius"/>
    </source>
</evidence>
<dbReference type="EMBL" id="BK016121">
    <property type="protein sequence ID" value="DAF96850.1"/>
    <property type="molecule type" value="Genomic_DNA"/>
</dbReference>
<proteinExistence type="predicted"/>
<protein>
    <submittedName>
        <fullName evidence="2">Uncharacterized protein</fullName>
    </submittedName>
</protein>
<keyword evidence="1" id="KW-0472">Membrane</keyword>
<sequence>MTLTKNPFLFLEGNSPHQFLNWILISNLKNNIMNFSVCKSYFRLLAQGFSLMELFNLSMEGYSHARLISVCVSLILLLYYVYLEKGKQVQLKYKVVGCLIIIPYIVFELYSTYADKSWWIDY</sequence>